<dbReference type="HOGENOM" id="CLU_1494797_0_0_5"/>
<dbReference type="EMBL" id="CP003740">
    <property type="protein sequence ID" value="AGI69719.1"/>
    <property type="molecule type" value="Genomic_DNA"/>
</dbReference>
<proteinExistence type="predicted"/>
<feature type="transmembrane region" description="Helical" evidence="1">
    <location>
        <begin position="59"/>
        <end position="79"/>
    </location>
</feature>
<gene>
    <name evidence="2" type="ORF">OAN307_c43430</name>
</gene>
<keyword evidence="1" id="KW-1133">Transmembrane helix</keyword>
<protein>
    <submittedName>
        <fullName evidence="2">Putative DUF2975 family protein</fullName>
    </submittedName>
</protein>
<feature type="transmembrane region" description="Helical" evidence="1">
    <location>
        <begin position="12"/>
        <end position="39"/>
    </location>
</feature>
<feature type="transmembrane region" description="Helical" evidence="1">
    <location>
        <begin position="147"/>
        <end position="164"/>
    </location>
</feature>
<dbReference type="Proteomes" id="UP000005307">
    <property type="component" value="Chromosome"/>
</dbReference>
<keyword evidence="1" id="KW-0472">Membrane</keyword>
<evidence type="ECO:0000256" key="1">
    <source>
        <dbReference type="SAM" id="Phobius"/>
    </source>
</evidence>
<feature type="transmembrane region" description="Helical" evidence="1">
    <location>
        <begin position="109"/>
        <end position="127"/>
    </location>
</feature>
<dbReference type="AlphaFoldDB" id="M9RAP0"/>
<sequence length="180" mass="19253">MSELIKVSKLARFLHVVTVVAMIGLPITIVGGLITTPLTPAALNDTVDGITTSMDATRWQLITVVVLNLLRPLVLFLTLNEMRRLFDLFAKGEILTDHSEDLIKDIGQGFLALAIIPFVLNPVQSGLLTLANGPGDRSIAISFSNEMFISALAGGVIIVIGGAMREALRVMTESSANSQP</sequence>
<evidence type="ECO:0000313" key="2">
    <source>
        <dbReference type="EMBL" id="AGI69719.1"/>
    </source>
</evidence>
<organism evidence="2 3">
    <name type="scientific">Octadecabacter antarcticus 307</name>
    <dbReference type="NCBI Taxonomy" id="391626"/>
    <lineage>
        <taxon>Bacteria</taxon>
        <taxon>Pseudomonadati</taxon>
        <taxon>Pseudomonadota</taxon>
        <taxon>Alphaproteobacteria</taxon>
        <taxon>Rhodobacterales</taxon>
        <taxon>Roseobacteraceae</taxon>
        <taxon>Octadecabacter</taxon>
    </lineage>
</organism>
<keyword evidence="1" id="KW-0812">Transmembrane</keyword>
<reference evidence="2 3" key="1">
    <citation type="journal article" date="2013" name="PLoS ONE">
        <title>Poles Apart: Arctic and Antarctic Octadecabacter strains Share High Genome Plasticity and a New Type of Xanthorhodopsin.</title>
        <authorList>
            <person name="Vollmers J."/>
            <person name="Voget S."/>
            <person name="Dietrich S."/>
            <person name="Gollnow K."/>
            <person name="Smits M."/>
            <person name="Meyer K."/>
            <person name="Brinkhoff T."/>
            <person name="Simon M."/>
            <person name="Daniel R."/>
        </authorList>
    </citation>
    <scope>NUCLEOTIDE SEQUENCE [LARGE SCALE GENOMIC DNA]</scope>
    <source>
        <strain evidence="2 3">307</strain>
    </source>
</reference>
<name>M9RAP0_9RHOB</name>
<keyword evidence="3" id="KW-1185">Reference proteome</keyword>
<dbReference type="TCDB" id="9.B.223.1.2">
    <property type="family name" value="the 4 tms duf2975 or yoas (yoas) family"/>
</dbReference>
<accession>M9RAP0</accession>
<dbReference type="RefSeq" id="WP_015501638.1">
    <property type="nucleotide sequence ID" value="NC_020911.1"/>
</dbReference>
<dbReference type="STRING" id="391626.OAN307_c43430"/>
<dbReference type="KEGG" id="oat:OAN307_c43430"/>
<dbReference type="OrthoDB" id="7849390at2"/>
<evidence type="ECO:0000313" key="3">
    <source>
        <dbReference type="Proteomes" id="UP000005307"/>
    </source>
</evidence>